<gene>
    <name evidence="2" type="ORF">S01H4_50483</name>
</gene>
<evidence type="ECO:0000313" key="2">
    <source>
        <dbReference type="EMBL" id="GAG91965.1"/>
    </source>
</evidence>
<comment type="caution">
    <text evidence="2">The sequence shown here is derived from an EMBL/GenBank/DDBJ whole genome shotgun (WGS) entry which is preliminary data.</text>
</comment>
<dbReference type="AlphaFoldDB" id="X1BA70"/>
<evidence type="ECO:0000256" key="1">
    <source>
        <dbReference type="SAM" id="Phobius"/>
    </source>
</evidence>
<keyword evidence="1" id="KW-0812">Transmembrane</keyword>
<sequence length="94" mass="11044">EGDVFIADKFEVESFGKLDFESASKMRFAITFDTFEDQWRGYLKENIGWFTYLSTHLYEFLFVSAALLTVLGFVRKIFRQRAYSAQEDDDEDIA</sequence>
<evidence type="ECO:0008006" key="3">
    <source>
        <dbReference type="Google" id="ProtNLM"/>
    </source>
</evidence>
<reference evidence="2" key="1">
    <citation type="journal article" date="2014" name="Front. Microbiol.">
        <title>High frequency of phylogenetically diverse reductive dehalogenase-homologous genes in deep subseafloor sedimentary metagenomes.</title>
        <authorList>
            <person name="Kawai M."/>
            <person name="Futagami T."/>
            <person name="Toyoda A."/>
            <person name="Takaki Y."/>
            <person name="Nishi S."/>
            <person name="Hori S."/>
            <person name="Arai W."/>
            <person name="Tsubouchi T."/>
            <person name="Morono Y."/>
            <person name="Uchiyama I."/>
            <person name="Ito T."/>
            <person name="Fujiyama A."/>
            <person name="Inagaki F."/>
            <person name="Takami H."/>
        </authorList>
    </citation>
    <scope>NUCLEOTIDE SEQUENCE</scope>
    <source>
        <strain evidence="2">Expedition CK06-06</strain>
    </source>
</reference>
<organism evidence="2">
    <name type="scientific">marine sediment metagenome</name>
    <dbReference type="NCBI Taxonomy" id="412755"/>
    <lineage>
        <taxon>unclassified sequences</taxon>
        <taxon>metagenomes</taxon>
        <taxon>ecological metagenomes</taxon>
    </lineage>
</organism>
<accession>X1BA70</accession>
<dbReference type="EMBL" id="BART01028666">
    <property type="protein sequence ID" value="GAG91965.1"/>
    <property type="molecule type" value="Genomic_DNA"/>
</dbReference>
<protein>
    <recommendedName>
        <fullName evidence="3">ResB-like domain-containing protein</fullName>
    </recommendedName>
</protein>
<feature type="transmembrane region" description="Helical" evidence="1">
    <location>
        <begin position="49"/>
        <end position="74"/>
    </location>
</feature>
<proteinExistence type="predicted"/>
<keyword evidence="1" id="KW-1133">Transmembrane helix</keyword>
<name>X1BA70_9ZZZZ</name>
<keyword evidence="1" id="KW-0472">Membrane</keyword>
<feature type="non-terminal residue" evidence="2">
    <location>
        <position position="1"/>
    </location>
</feature>